<accession>A0A1H7H9A7</accession>
<evidence type="ECO:0008006" key="3">
    <source>
        <dbReference type="Google" id="ProtNLM"/>
    </source>
</evidence>
<reference evidence="2" key="1">
    <citation type="submission" date="2016-10" db="EMBL/GenBank/DDBJ databases">
        <authorList>
            <person name="Varghese N."/>
        </authorList>
    </citation>
    <scope>NUCLEOTIDE SEQUENCE [LARGE SCALE GENOMIC DNA]</scope>
    <source>
        <strain evidence="2">DSM 45096 / BCRC 16803 / CGMCC 4.1857 / CIP 109030 / JCM 12277 / KCTC 19219 / NBRC 100920 / 33214</strain>
    </source>
</reference>
<dbReference type="OrthoDB" id="3476350at2"/>
<sequence length="159" mass="17163">MHFGRHSSAGDRGVPTYGRARRLELSGLDAAAAASRAFTRGTITAWGLDHPRDGSDDVDLMADALVSVSELVTNAGRHGGGARLLELVWTPPDLLRIEVFDTAPQFPALRRTQPLESVGGYGLQVVGLLCDRWGVTSRRDVVGKSVWAELEHAGPRRLP</sequence>
<dbReference type="SUPFAM" id="SSF55874">
    <property type="entry name" value="ATPase domain of HSP90 chaperone/DNA topoisomerase II/histidine kinase"/>
    <property type="match status" value="1"/>
</dbReference>
<dbReference type="RefSeq" id="WP_042448402.1">
    <property type="nucleotide sequence ID" value="NZ_BBPN01000014.1"/>
</dbReference>
<dbReference type="STRING" id="235985.SAMN05414137_102123"/>
<name>A0A1H7H9A7_STRJI</name>
<dbReference type="EMBL" id="FOAZ01000002">
    <property type="protein sequence ID" value="SEK46841.1"/>
    <property type="molecule type" value="Genomic_DNA"/>
</dbReference>
<keyword evidence="2" id="KW-1185">Reference proteome</keyword>
<proteinExistence type="predicted"/>
<evidence type="ECO:0000313" key="1">
    <source>
        <dbReference type="EMBL" id="SEK46841.1"/>
    </source>
</evidence>
<dbReference type="AlphaFoldDB" id="A0A1H7H9A7"/>
<dbReference type="PANTHER" id="PTHR35526">
    <property type="entry name" value="ANTI-SIGMA-F FACTOR RSBW-RELATED"/>
    <property type="match status" value="1"/>
</dbReference>
<organism evidence="1 2">
    <name type="scientific">Streptacidiphilus jiangxiensis</name>
    <dbReference type="NCBI Taxonomy" id="235985"/>
    <lineage>
        <taxon>Bacteria</taxon>
        <taxon>Bacillati</taxon>
        <taxon>Actinomycetota</taxon>
        <taxon>Actinomycetes</taxon>
        <taxon>Kitasatosporales</taxon>
        <taxon>Streptomycetaceae</taxon>
        <taxon>Streptacidiphilus</taxon>
    </lineage>
</organism>
<dbReference type="Gene3D" id="3.30.565.10">
    <property type="entry name" value="Histidine kinase-like ATPase, C-terminal domain"/>
    <property type="match status" value="1"/>
</dbReference>
<gene>
    <name evidence="1" type="ORF">SAMN05414137_102123</name>
</gene>
<evidence type="ECO:0000313" key="2">
    <source>
        <dbReference type="Proteomes" id="UP000183015"/>
    </source>
</evidence>
<protein>
    <recommendedName>
        <fullName evidence="3">Anti-sigma regulatory factor (Ser/Thr protein kinase)</fullName>
    </recommendedName>
</protein>
<dbReference type="InterPro" id="IPR050267">
    <property type="entry name" value="Anti-sigma-factor_SerPK"/>
</dbReference>
<dbReference type="CDD" id="cd16936">
    <property type="entry name" value="HATPase_RsbW-like"/>
    <property type="match status" value="1"/>
</dbReference>
<dbReference type="eggNOG" id="COG2172">
    <property type="taxonomic scope" value="Bacteria"/>
</dbReference>
<dbReference type="InterPro" id="IPR036890">
    <property type="entry name" value="HATPase_C_sf"/>
</dbReference>
<dbReference type="Proteomes" id="UP000183015">
    <property type="component" value="Unassembled WGS sequence"/>
</dbReference>
<dbReference type="PANTHER" id="PTHR35526:SF3">
    <property type="entry name" value="ANTI-SIGMA-F FACTOR RSBW"/>
    <property type="match status" value="1"/>
</dbReference>